<dbReference type="RefSeq" id="WP_132091026.1">
    <property type="nucleotide sequence ID" value="NZ_JANKAQ010000007.1"/>
</dbReference>
<feature type="domain" description="Anti-sigma factor RsgI-like middle" evidence="3">
    <location>
        <begin position="69"/>
        <end position="193"/>
    </location>
</feature>
<sequence length="252" mass="28414">MNERLKKAFDEIHAEEELKEKTKEFLLHQRNDHKKNRFFSSSRFVPAAVCLLFILIVFGSYQVYFIPTSAISIDINPSIELGINRFDRVISVKGYNTDGRELAASLDVKFIKYTEALERILCSESIQACLSSDEELSITVVGSDTARCGKILSDIETYTEGNRGIYCYTASSEDAHSAHEMGLSCGKYRAYQELKVLDPDITVDEVQGMTMKEIRNYIEALSDEPYYDAEENDIGHQGEGHRGKGHGYGHGN</sequence>
<feature type="region of interest" description="Disordered" evidence="1">
    <location>
        <begin position="230"/>
        <end position="252"/>
    </location>
</feature>
<comment type="caution">
    <text evidence="4">The sequence shown here is derived from an EMBL/GenBank/DDBJ whole genome shotgun (WGS) entry which is preliminary data.</text>
</comment>
<proteinExistence type="predicted"/>
<evidence type="ECO:0000259" key="3">
    <source>
        <dbReference type="Pfam" id="PF23750"/>
    </source>
</evidence>
<dbReference type="InterPro" id="IPR055431">
    <property type="entry name" value="RsgI_M"/>
</dbReference>
<gene>
    <name evidence="4" type="ORF">EV212_105124</name>
</gene>
<evidence type="ECO:0000313" key="4">
    <source>
        <dbReference type="EMBL" id="TCO84857.1"/>
    </source>
</evidence>
<keyword evidence="2" id="KW-0472">Membrane</keyword>
<feature type="transmembrane region" description="Helical" evidence="2">
    <location>
        <begin position="44"/>
        <end position="64"/>
    </location>
</feature>
<feature type="compositionally biased region" description="Basic residues" evidence="1">
    <location>
        <begin position="243"/>
        <end position="252"/>
    </location>
</feature>
<evidence type="ECO:0000256" key="2">
    <source>
        <dbReference type="SAM" id="Phobius"/>
    </source>
</evidence>
<dbReference type="OrthoDB" id="9800626at2"/>
<keyword evidence="5" id="KW-1185">Reference proteome</keyword>
<dbReference type="Pfam" id="PF23750">
    <property type="entry name" value="RsgI_M"/>
    <property type="match status" value="1"/>
</dbReference>
<dbReference type="Proteomes" id="UP000295711">
    <property type="component" value="Unassembled WGS sequence"/>
</dbReference>
<feature type="compositionally biased region" description="Basic and acidic residues" evidence="1">
    <location>
        <begin position="233"/>
        <end position="242"/>
    </location>
</feature>
<dbReference type="EMBL" id="SLXA01000005">
    <property type="protein sequence ID" value="TCO84857.1"/>
    <property type="molecule type" value="Genomic_DNA"/>
</dbReference>
<name>A0A4V2SDU6_9FIRM</name>
<reference evidence="4 5" key="1">
    <citation type="submission" date="2019-03" db="EMBL/GenBank/DDBJ databases">
        <title>Genomic Encyclopedia of Type Strains, Phase IV (KMG-IV): sequencing the most valuable type-strain genomes for metagenomic binning, comparative biology and taxonomic classification.</title>
        <authorList>
            <person name="Goeker M."/>
        </authorList>
    </citation>
    <scope>NUCLEOTIDE SEQUENCE [LARGE SCALE GENOMIC DNA]</scope>
    <source>
        <strain evidence="4 5">DSM 28559</strain>
    </source>
</reference>
<keyword evidence="2" id="KW-0812">Transmembrane</keyword>
<keyword evidence="2" id="KW-1133">Transmembrane helix</keyword>
<protein>
    <recommendedName>
        <fullName evidence="3">Anti-sigma factor RsgI-like middle domain-containing protein</fullName>
    </recommendedName>
</protein>
<organism evidence="4 5">
    <name type="scientific">Frisingicoccus caecimuris</name>
    <dbReference type="NCBI Taxonomy" id="1796636"/>
    <lineage>
        <taxon>Bacteria</taxon>
        <taxon>Bacillati</taxon>
        <taxon>Bacillota</taxon>
        <taxon>Clostridia</taxon>
        <taxon>Lachnospirales</taxon>
        <taxon>Lachnospiraceae</taxon>
        <taxon>Frisingicoccus</taxon>
    </lineage>
</organism>
<dbReference type="AlphaFoldDB" id="A0A4V2SDU6"/>
<evidence type="ECO:0000313" key="5">
    <source>
        <dbReference type="Proteomes" id="UP000295711"/>
    </source>
</evidence>
<accession>A0A4V2SDU6</accession>
<evidence type="ECO:0000256" key="1">
    <source>
        <dbReference type="SAM" id="MobiDB-lite"/>
    </source>
</evidence>